<dbReference type="EMBL" id="LEKV01003817">
    <property type="protein sequence ID" value="KVH97827.1"/>
    <property type="molecule type" value="Genomic_DNA"/>
</dbReference>
<dbReference type="GO" id="GO:0000139">
    <property type="term" value="C:Golgi membrane"/>
    <property type="evidence" value="ECO:0007669"/>
    <property type="project" value="UniProtKB-SubCell"/>
</dbReference>
<comment type="caution">
    <text evidence="6">The sequence shown here is derived from an EMBL/GenBank/DDBJ whole genome shotgun (WGS) entry which is preliminary data.</text>
</comment>
<organism evidence="6 7">
    <name type="scientific">Cynara cardunculus var. scolymus</name>
    <name type="common">Globe artichoke</name>
    <name type="synonym">Cynara scolymus</name>
    <dbReference type="NCBI Taxonomy" id="59895"/>
    <lineage>
        <taxon>Eukaryota</taxon>
        <taxon>Viridiplantae</taxon>
        <taxon>Streptophyta</taxon>
        <taxon>Embryophyta</taxon>
        <taxon>Tracheophyta</taxon>
        <taxon>Spermatophyta</taxon>
        <taxon>Magnoliopsida</taxon>
        <taxon>eudicotyledons</taxon>
        <taxon>Gunneridae</taxon>
        <taxon>Pentapetalae</taxon>
        <taxon>asterids</taxon>
        <taxon>campanulids</taxon>
        <taxon>Asterales</taxon>
        <taxon>Asteraceae</taxon>
        <taxon>Carduoideae</taxon>
        <taxon>Cardueae</taxon>
        <taxon>Carduinae</taxon>
        <taxon>Cynara</taxon>
    </lineage>
</organism>
<evidence type="ECO:0000256" key="4">
    <source>
        <dbReference type="ARBA" id="ARBA00023136"/>
    </source>
</evidence>
<evidence type="ECO:0000256" key="5">
    <source>
        <dbReference type="SAM" id="Phobius"/>
    </source>
</evidence>
<reference evidence="6 7" key="1">
    <citation type="journal article" date="2016" name="Sci. Rep.">
        <title>The genome sequence of the outbreeding globe artichoke constructed de novo incorporating a phase-aware low-pass sequencing strategy of F1 progeny.</title>
        <authorList>
            <person name="Scaglione D."/>
            <person name="Reyes-Chin-Wo S."/>
            <person name="Acquadro A."/>
            <person name="Froenicke L."/>
            <person name="Portis E."/>
            <person name="Beitel C."/>
            <person name="Tirone M."/>
            <person name="Mauro R."/>
            <person name="Lo Monaco A."/>
            <person name="Mauromicale G."/>
            <person name="Faccioli P."/>
            <person name="Cattivelli L."/>
            <person name="Rieseberg L."/>
            <person name="Michelmore R."/>
            <person name="Lanteri S."/>
        </authorList>
    </citation>
    <scope>NUCLEOTIDE SEQUENCE [LARGE SCALE GENOMIC DNA]</scope>
    <source>
        <strain evidence="6">2C</strain>
    </source>
</reference>
<dbReference type="STRING" id="59895.A0A118JYI5"/>
<dbReference type="Proteomes" id="UP000243975">
    <property type="component" value="Unassembled WGS sequence"/>
</dbReference>
<dbReference type="Pfam" id="PF21729">
    <property type="entry name" value="IRX15_IRX15L_GXM"/>
    <property type="match status" value="1"/>
</dbReference>
<keyword evidence="4 5" id="KW-0472">Membrane</keyword>
<dbReference type="InterPro" id="IPR006514">
    <property type="entry name" value="IRX15/GXM/AGM"/>
</dbReference>
<protein>
    <submittedName>
        <fullName evidence="6">Putative polysaccharide biosynthesis protein</fullName>
    </submittedName>
</protein>
<evidence type="ECO:0000313" key="7">
    <source>
        <dbReference type="Proteomes" id="UP000243975"/>
    </source>
</evidence>
<sequence>MMNNLPPLPDRRLFTIFTVVALIGFCLIISSFIGAGDSGLFCTESISDEFYSTTTTPLQLDAILHYATALVVPQQSLAEITISFDVLLSISPCNFLVFGLGHDSLMWASFNPHGKTLFLEEDAKWVLSVLKTAPDLNVFTVDYQTKLSDADDLLNSYHSEPECSPSRAFIQGNTRCKLAITGLPDEVYDTEWDIIMIDAPRGYYNEAPGRMGAIYFAAVMARNRKKPGITHVFLHDVDRKVEKEYAEEFLCRKNLKKGVGRLWHFEIPPAENVTGGGARFC</sequence>
<keyword evidence="2 5" id="KW-0812">Transmembrane</keyword>
<comment type="subcellular location">
    <subcellularLocation>
        <location evidence="1">Golgi apparatus membrane</location>
        <topology evidence="1">Single-pass membrane protein</topology>
    </subcellularLocation>
</comment>
<evidence type="ECO:0000256" key="2">
    <source>
        <dbReference type="ARBA" id="ARBA00022692"/>
    </source>
</evidence>
<keyword evidence="3 5" id="KW-1133">Transmembrane helix</keyword>
<dbReference type="AlphaFoldDB" id="A0A118JYI5"/>
<dbReference type="OrthoDB" id="1896682at2759"/>
<name>A0A118JYI5_CYNCS</name>
<keyword evidence="7" id="KW-1185">Reference proteome</keyword>
<evidence type="ECO:0000256" key="3">
    <source>
        <dbReference type="ARBA" id="ARBA00022989"/>
    </source>
</evidence>
<feature type="transmembrane region" description="Helical" evidence="5">
    <location>
        <begin position="12"/>
        <end position="33"/>
    </location>
</feature>
<accession>A0A118JYI5</accession>
<dbReference type="PANTHER" id="PTHR31444">
    <property type="entry name" value="OS11G0490100 PROTEIN"/>
    <property type="match status" value="1"/>
</dbReference>
<dbReference type="NCBIfam" id="TIGR01627">
    <property type="entry name" value="A_thal_3515"/>
    <property type="match status" value="1"/>
</dbReference>
<proteinExistence type="predicted"/>
<dbReference type="GO" id="GO:0045492">
    <property type="term" value="P:xylan biosynthetic process"/>
    <property type="evidence" value="ECO:0007669"/>
    <property type="project" value="InterPro"/>
</dbReference>
<evidence type="ECO:0000313" key="6">
    <source>
        <dbReference type="EMBL" id="KVH97827.1"/>
    </source>
</evidence>
<dbReference type="OMA" id="IPEKLWF"/>
<evidence type="ECO:0000256" key="1">
    <source>
        <dbReference type="ARBA" id="ARBA00004194"/>
    </source>
</evidence>
<gene>
    <name evidence="6" type="ORF">Ccrd_000043</name>
</gene>
<dbReference type="Gramene" id="KVH97827">
    <property type="protein sequence ID" value="KVH97827"/>
    <property type="gene ID" value="Ccrd_000043"/>
</dbReference>